<keyword evidence="6" id="KW-0732">Signal</keyword>
<dbReference type="Gene3D" id="4.10.40.30">
    <property type="entry name" value="CART, C-terminal domain"/>
    <property type="match status" value="1"/>
</dbReference>
<accession>A0A9D3XSL6</accession>
<dbReference type="InterPro" id="IPR009106">
    <property type="entry name" value="CART"/>
</dbReference>
<organism evidence="7 8">
    <name type="scientific">Mauremys mutica</name>
    <name type="common">yellowpond turtle</name>
    <dbReference type="NCBI Taxonomy" id="74926"/>
    <lineage>
        <taxon>Eukaryota</taxon>
        <taxon>Metazoa</taxon>
        <taxon>Chordata</taxon>
        <taxon>Craniata</taxon>
        <taxon>Vertebrata</taxon>
        <taxon>Euteleostomi</taxon>
        <taxon>Archelosauria</taxon>
        <taxon>Testudinata</taxon>
        <taxon>Testudines</taxon>
        <taxon>Cryptodira</taxon>
        <taxon>Durocryptodira</taxon>
        <taxon>Testudinoidea</taxon>
        <taxon>Geoemydidae</taxon>
        <taxon>Geoemydinae</taxon>
        <taxon>Mauremys</taxon>
    </lineage>
</organism>
<sequence length="149" mass="16567">MDSPRWLLLAAGCWLLLLPPGDWGLETRALRSFYPQELPPSGEKELLGALQEALEKLQKKRIPPWGKKLGQVPACDLGELCAVRKASRTGKLCNCPRGSTCNFFLLKCFDLRDNGGPQLTSYCWQRGTPQQPSPAPWTAEDPLMGTSRK</sequence>
<keyword evidence="4" id="KW-1015">Disulfide bond</keyword>
<dbReference type="GO" id="GO:0009267">
    <property type="term" value="P:cellular response to starvation"/>
    <property type="evidence" value="ECO:0007669"/>
    <property type="project" value="InterPro"/>
</dbReference>
<evidence type="ECO:0000256" key="4">
    <source>
        <dbReference type="ARBA" id="ARBA00023157"/>
    </source>
</evidence>
<keyword evidence="3" id="KW-0964">Secreted</keyword>
<dbReference type="GO" id="GO:0005184">
    <property type="term" value="F:neuropeptide hormone activity"/>
    <property type="evidence" value="ECO:0007669"/>
    <property type="project" value="InterPro"/>
</dbReference>
<dbReference type="GO" id="GO:0007186">
    <property type="term" value="P:G protein-coupled receptor signaling pathway"/>
    <property type="evidence" value="ECO:0007669"/>
    <property type="project" value="InterPro"/>
</dbReference>
<evidence type="ECO:0000313" key="8">
    <source>
        <dbReference type="Proteomes" id="UP000827986"/>
    </source>
</evidence>
<protein>
    <recommendedName>
        <fullName evidence="9">Cocaine- and amphetamine-regulated transcript protein</fullName>
    </recommendedName>
</protein>
<evidence type="ECO:0000256" key="3">
    <source>
        <dbReference type="ARBA" id="ARBA00022525"/>
    </source>
</evidence>
<proteinExistence type="inferred from homology"/>
<dbReference type="Pfam" id="PF06373">
    <property type="entry name" value="CART"/>
    <property type="match status" value="1"/>
</dbReference>
<gene>
    <name evidence="7" type="ORF">KIL84_015096</name>
</gene>
<evidence type="ECO:0000256" key="2">
    <source>
        <dbReference type="ARBA" id="ARBA00005294"/>
    </source>
</evidence>
<feature type="chain" id="PRO_5038756757" description="Cocaine- and amphetamine-regulated transcript protein" evidence="6">
    <location>
        <begin position="25"/>
        <end position="149"/>
    </location>
</feature>
<evidence type="ECO:0000256" key="5">
    <source>
        <dbReference type="SAM" id="MobiDB-lite"/>
    </source>
</evidence>
<dbReference type="GO" id="GO:0032099">
    <property type="term" value="P:negative regulation of appetite"/>
    <property type="evidence" value="ECO:0007669"/>
    <property type="project" value="InterPro"/>
</dbReference>
<dbReference type="GO" id="GO:0008343">
    <property type="term" value="P:adult feeding behavior"/>
    <property type="evidence" value="ECO:0007669"/>
    <property type="project" value="InterPro"/>
</dbReference>
<dbReference type="GO" id="GO:0005615">
    <property type="term" value="C:extracellular space"/>
    <property type="evidence" value="ECO:0007669"/>
    <property type="project" value="InterPro"/>
</dbReference>
<keyword evidence="8" id="KW-1185">Reference proteome</keyword>
<comment type="subcellular location">
    <subcellularLocation>
        <location evidence="1">Secreted</location>
    </subcellularLocation>
</comment>
<evidence type="ECO:0000256" key="1">
    <source>
        <dbReference type="ARBA" id="ARBA00004613"/>
    </source>
</evidence>
<dbReference type="Proteomes" id="UP000827986">
    <property type="component" value="Unassembled WGS sequence"/>
</dbReference>
<reference evidence="7" key="1">
    <citation type="submission" date="2021-09" db="EMBL/GenBank/DDBJ databases">
        <title>The genome of Mauremys mutica provides insights into the evolution of semi-aquatic lifestyle.</title>
        <authorList>
            <person name="Gong S."/>
            <person name="Gao Y."/>
        </authorList>
    </citation>
    <scope>NUCLEOTIDE SEQUENCE</scope>
    <source>
        <strain evidence="7">MM-2020</strain>
        <tissue evidence="7">Muscle</tissue>
    </source>
</reference>
<comment type="caution">
    <text evidence="7">The sequence shown here is derived from an EMBL/GenBank/DDBJ whole genome shotgun (WGS) entry which is preliminary data.</text>
</comment>
<dbReference type="PANTHER" id="PTHR16655:SF5">
    <property type="entry name" value="COCAINE- AND AMPHETAMINE-REGULATED TRANSCRIPT 2-RELATED"/>
    <property type="match status" value="1"/>
</dbReference>
<dbReference type="InterPro" id="IPR036722">
    <property type="entry name" value="CART_C_sf"/>
</dbReference>
<feature type="signal peptide" evidence="6">
    <location>
        <begin position="1"/>
        <end position="24"/>
    </location>
</feature>
<name>A0A9D3XSL6_9SAUR</name>
<feature type="region of interest" description="Disordered" evidence="5">
    <location>
        <begin position="125"/>
        <end position="149"/>
    </location>
</feature>
<evidence type="ECO:0008006" key="9">
    <source>
        <dbReference type="Google" id="ProtNLM"/>
    </source>
</evidence>
<evidence type="ECO:0000256" key="6">
    <source>
        <dbReference type="SAM" id="SignalP"/>
    </source>
</evidence>
<dbReference type="SUPFAM" id="SSF64546">
    <property type="entry name" value="Satiety factor CART (cocaine and amphetamine regulated transcript)"/>
    <property type="match status" value="1"/>
</dbReference>
<dbReference type="EMBL" id="JAHDVG010000465">
    <property type="protein sequence ID" value="KAH1184480.1"/>
    <property type="molecule type" value="Genomic_DNA"/>
</dbReference>
<evidence type="ECO:0000313" key="7">
    <source>
        <dbReference type="EMBL" id="KAH1184480.1"/>
    </source>
</evidence>
<comment type="similarity">
    <text evidence="2">Belongs to the CART family.</text>
</comment>
<dbReference type="GO" id="GO:0043410">
    <property type="term" value="P:positive regulation of MAPK cascade"/>
    <property type="evidence" value="ECO:0007669"/>
    <property type="project" value="InterPro"/>
</dbReference>
<dbReference type="CDD" id="cd22741">
    <property type="entry name" value="CART_CTD-like"/>
    <property type="match status" value="1"/>
</dbReference>
<dbReference type="PANTHER" id="PTHR16655">
    <property type="entry name" value="COCAINE AND AMPHETAMINE REGULATED TRANSCRIPT PROTEIN"/>
    <property type="match status" value="1"/>
</dbReference>
<dbReference type="AlphaFoldDB" id="A0A9D3XSL6"/>